<name>A0A956NHV1_UNCEI</name>
<evidence type="ECO:0000256" key="3">
    <source>
        <dbReference type="SAM" id="Coils"/>
    </source>
</evidence>
<feature type="region of interest" description="Disordered" evidence="4">
    <location>
        <begin position="28"/>
        <end position="78"/>
    </location>
</feature>
<keyword evidence="3" id="KW-0175">Coiled coil</keyword>
<evidence type="ECO:0000313" key="7">
    <source>
        <dbReference type="EMBL" id="MCA9759026.1"/>
    </source>
</evidence>
<gene>
    <name evidence="7" type="ORF">KDA27_24755</name>
</gene>
<evidence type="ECO:0000259" key="5">
    <source>
        <dbReference type="PROSITE" id="PS50111"/>
    </source>
</evidence>
<reference evidence="7" key="2">
    <citation type="journal article" date="2021" name="Microbiome">
        <title>Successional dynamics and alternative stable states in a saline activated sludge microbial community over 9 years.</title>
        <authorList>
            <person name="Wang Y."/>
            <person name="Ye J."/>
            <person name="Ju F."/>
            <person name="Liu L."/>
            <person name="Boyd J.A."/>
            <person name="Deng Y."/>
            <person name="Parks D.H."/>
            <person name="Jiang X."/>
            <person name="Yin X."/>
            <person name="Woodcroft B.J."/>
            <person name="Tyson G.W."/>
            <person name="Hugenholtz P."/>
            <person name="Polz M.F."/>
            <person name="Zhang T."/>
        </authorList>
    </citation>
    <scope>NUCLEOTIDE SEQUENCE</scope>
    <source>
        <strain evidence="7">HKST-UBA02</strain>
    </source>
</reference>
<dbReference type="Pfam" id="PF02310">
    <property type="entry name" value="B12-binding"/>
    <property type="match status" value="1"/>
</dbReference>
<dbReference type="GO" id="GO:0031419">
    <property type="term" value="F:cobalamin binding"/>
    <property type="evidence" value="ECO:0007669"/>
    <property type="project" value="InterPro"/>
</dbReference>
<dbReference type="InterPro" id="IPR004089">
    <property type="entry name" value="MCPsignal_dom"/>
</dbReference>
<organism evidence="7 8">
    <name type="scientific">Eiseniibacteriota bacterium</name>
    <dbReference type="NCBI Taxonomy" id="2212470"/>
    <lineage>
        <taxon>Bacteria</taxon>
        <taxon>Candidatus Eiseniibacteriota</taxon>
    </lineage>
</organism>
<dbReference type="PANTHER" id="PTHR32089:SF112">
    <property type="entry name" value="LYSOZYME-LIKE PROTEIN-RELATED"/>
    <property type="match status" value="1"/>
</dbReference>
<proteinExistence type="predicted"/>
<reference evidence="7" key="1">
    <citation type="submission" date="2020-04" db="EMBL/GenBank/DDBJ databases">
        <authorList>
            <person name="Zhang T."/>
        </authorList>
    </citation>
    <scope>NUCLEOTIDE SEQUENCE</scope>
    <source>
        <strain evidence="7">HKST-UBA02</strain>
    </source>
</reference>
<dbReference type="InterPro" id="IPR036724">
    <property type="entry name" value="Cobalamin-bd_sf"/>
</dbReference>
<dbReference type="Gene3D" id="1.10.287.950">
    <property type="entry name" value="Methyl-accepting chemotaxis protein"/>
    <property type="match status" value="1"/>
</dbReference>
<protein>
    <submittedName>
        <fullName evidence="7">Cobalamin-dependent protein</fullName>
    </submittedName>
</protein>
<dbReference type="AlphaFoldDB" id="A0A956NHV1"/>
<evidence type="ECO:0000256" key="4">
    <source>
        <dbReference type="SAM" id="MobiDB-lite"/>
    </source>
</evidence>
<dbReference type="PROSITE" id="PS51332">
    <property type="entry name" value="B12_BINDING"/>
    <property type="match status" value="1"/>
</dbReference>
<evidence type="ECO:0000259" key="6">
    <source>
        <dbReference type="PROSITE" id="PS51332"/>
    </source>
</evidence>
<dbReference type="GO" id="GO:0016020">
    <property type="term" value="C:membrane"/>
    <property type="evidence" value="ECO:0007669"/>
    <property type="project" value="InterPro"/>
</dbReference>
<accession>A0A956NHV1</accession>
<feature type="domain" description="Methyl-accepting transducer" evidence="5">
    <location>
        <begin position="144"/>
        <end position="304"/>
    </location>
</feature>
<feature type="compositionally biased region" description="Polar residues" evidence="4">
    <location>
        <begin position="54"/>
        <end position="65"/>
    </location>
</feature>
<dbReference type="GO" id="GO:0007165">
    <property type="term" value="P:signal transduction"/>
    <property type="evidence" value="ECO:0007669"/>
    <property type="project" value="UniProtKB-KW"/>
</dbReference>
<dbReference type="SUPFAM" id="SSF52242">
    <property type="entry name" value="Cobalamin (vitamin B12)-binding domain"/>
    <property type="match status" value="1"/>
</dbReference>
<evidence type="ECO:0000313" key="8">
    <source>
        <dbReference type="Proteomes" id="UP000739538"/>
    </source>
</evidence>
<dbReference type="Proteomes" id="UP000739538">
    <property type="component" value="Unassembled WGS sequence"/>
</dbReference>
<keyword evidence="1 2" id="KW-0807">Transducer</keyword>
<dbReference type="Pfam" id="PF00015">
    <property type="entry name" value="MCPsignal"/>
    <property type="match status" value="1"/>
</dbReference>
<feature type="coiled-coil region" evidence="3">
    <location>
        <begin position="151"/>
        <end position="185"/>
    </location>
</feature>
<dbReference type="InterPro" id="IPR006158">
    <property type="entry name" value="Cobalamin-bd"/>
</dbReference>
<evidence type="ECO:0000256" key="1">
    <source>
        <dbReference type="ARBA" id="ARBA00023224"/>
    </source>
</evidence>
<dbReference type="SUPFAM" id="SSF58104">
    <property type="entry name" value="Methyl-accepting chemotaxis protein (MCP) signaling domain"/>
    <property type="match status" value="1"/>
</dbReference>
<dbReference type="SMART" id="SM00283">
    <property type="entry name" value="MA"/>
    <property type="match status" value="1"/>
</dbReference>
<comment type="caution">
    <text evidence="7">The sequence shown here is derived from an EMBL/GenBank/DDBJ whole genome shotgun (WGS) entry which is preliminary data.</text>
</comment>
<dbReference type="PANTHER" id="PTHR32089">
    <property type="entry name" value="METHYL-ACCEPTING CHEMOTAXIS PROTEIN MCPB"/>
    <property type="match status" value="1"/>
</dbReference>
<dbReference type="PROSITE" id="PS50111">
    <property type="entry name" value="CHEMOTAXIS_TRANSDUC_2"/>
    <property type="match status" value="1"/>
</dbReference>
<dbReference type="EMBL" id="JAGQHS010000250">
    <property type="protein sequence ID" value="MCA9759026.1"/>
    <property type="molecule type" value="Genomic_DNA"/>
</dbReference>
<dbReference type="Gene3D" id="3.40.50.280">
    <property type="entry name" value="Cobalamin-binding domain"/>
    <property type="match status" value="1"/>
</dbReference>
<evidence type="ECO:0000256" key="2">
    <source>
        <dbReference type="PROSITE-ProRule" id="PRU00284"/>
    </source>
</evidence>
<dbReference type="GO" id="GO:0046872">
    <property type="term" value="F:metal ion binding"/>
    <property type="evidence" value="ECO:0007669"/>
    <property type="project" value="InterPro"/>
</dbReference>
<feature type="domain" description="B12-binding" evidence="6">
    <location>
        <begin position="439"/>
        <end position="571"/>
    </location>
</feature>
<sequence>MPRILIDITQALGNLRSRLVPAKHAENAAETRSAARPANSVDVSSVVATPVDTVHQTGTRRSATPGQGRVSDPSSPVDPSARFAPIFERAHRIHQLFSLAQDAATSNAALLDRIHAMTSAASGGGFAAVTHSLVGTTGRLDIHANETVSAIGRALEEIRSLETTIRDLEAAFGTLEERVSSIEDTATKIADVAEMSHLLSLNARIEANRAGQQAAGFKVVAQEVGELARRTQSLSDEIDNEVSQIGESLGSFQGLFETNRTSLNHAGEAVATLEETAQGISSDTEVLVGVTRDVETLAHSQVAIQDGFDWLRRHGEWVEQSAAALVEGLSSECDAVDHAIRRSGGGQIATDVRRFRDDMVRALRDDLPDLGERAVANAVSSEHPPAVLLQALAEASMDVFLGQTRRDEPLETYYRNGRILQHAVTAIEPLVPESFYAHAPVVVLGNAHEDYHDLGRRLVATSMRAAGFRVIDLGLSVSNETFVETAIREKADVIGVSSLLLHTAKAIPDLKQALVEMGRRDIGVIAGGAPFIVDPDMRKRYGADGVGRSPYEAIRLVRHLVSRSGRIATLASGRRAA</sequence>